<organism evidence="1">
    <name type="scientific">uncultured Caudovirales phage</name>
    <dbReference type="NCBI Taxonomy" id="2100421"/>
    <lineage>
        <taxon>Viruses</taxon>
        <taxon>Duplodnaviria</taxon>
        <taxon>Heunggongvirae</taxon>
        <taxon>Uroviricota</taxon>
        <taxon>Caudoviricetes</taxon>
        <taxon>Peduoviridae</taxon>
        <taxon>Maltschvirus</taxon>
        <taxon>Maltschvirus maltsch</taxon>
    </lineage>
</organism>
<evidence type="ECO:0000313" key="1">
    <source>
        <dbReference type="EMBL" id="CAB5218810.1"/>
    </source>
</evidence>
<name>A0A6J7WLW2_9CAUD</name>
<protein>
    <submittedName>
        <fullName evidence="1">Uncharacterized protein</fullName>
    </submittedName>
</protein>
<proteinExistence type="predicted"/>
<reference evidence="1" key="1">
    <citation type="submission" date="2020-05" db="EMBL/GenBank/DDBJ databases">
        <authorList>
            <person name="Chiriac C."/>
            <person name="Salcher M."/>
            <person name="Ghai R."/>
            <person name="Kavagutti S V."/>
        </authorList>
    </citation>
    <scope>NUCLEOTIDE SEQUENCE</scope>
</reference>
<accession>A0A6J7WLW2</accession>
<sequence length="179" mass="19112">MACALSSGYTIDCRESVGGIQTIWLIENSALYDASGNSRVSESSGTITGMTKATGKKFYKFEVPRQTASASSNLTGSQENGTIFFTHQVMFPINSRTATIRNIITTLAKNRLTFVTLDMDGVYRMYGKAFGLFLDSTESGSGTAAGDRQGSMLTFTSTETEDFLVVNSSVAAALETPGS</sequence>
<gene>
    <name evidence="1" type="ORF">UFOVP215_27</name>
</gene>
<dbReference type="EMBL" id="LR798266">
    <property type="protein sequence ID" value="CAB5218810.1"/>
    <property type="molecule type" value="Genomic_DNA"/>
</dbReference>